<dbReference type="EMBL" id="CM042023">
    <property type="protein sequence ID" value="KAI3812513.1"/>
    <property type="molecule type" value="Genomic_DNA"/>
</dbReference>
<gene>
    <name evidence="1" type="ORF">L1987_17223</name>
</gene>
<reference evidence="1 2" key="2">
    <citation type="journal article" date="2022" name="Mol. Ecol. Resour.">
        <title>The genomes of chicory, endive, great burdock and yacon provide insights into Asteraceae paleo-polyploidization history and plant inulin production.</title>
        <authorList>
            <person name="Fan W."/>
            <person name="Wang S."/>
            <person name="Wang H."/>
            <person name="Wang A."/>
            <person name="Jiang F."/>
            <person name="Liu H."/>
            <person name="Zhao H."/>
            <person name="Xu D."/>
            <person name="Zhang Y."/>
        </authorList>
    </citation>
    <scope>NUCLEOTIDE SEQUENCE [LARGE SCALE GENOMIC DNA]</scope>
    <source>
        <strain evidence="2">cv. Yunnan</strain>
        <tissue evidence="1">Leaves</tissue>
    </source>
</reference>
<keyword evidence="2" id="KW-1185">Reference proteome</keyword>
<evidence type="ECO:0000313" key="1">
    <source>
        <dbReference type="EMBL" id="KAI3812513.1"/>
    </source>
</evidence>
<comment type="caution">
    <text evidence="1">The sequence shown here is derived from an EMBL/GenBank/DDBJ whole genome shotgun (WGS) entry which is preliminary data.</text>
</comment>
<dbReference type="Proteomes" id="UP001056120">
    <property type="component" value="Linkage Group LG06"/>
</dbReference>
<evidence type="ECO:0000313" key="2">
    <source>
        <dbReference type="Proteomes" id="UP001056120"/>
    </source>
</evidence>
<accession>A0ACB9IWA8</accession>
<protein>
    <submittedName>
        <fullName evidence="1">Uncharacterized protein</fullName>
    </submittedName>
</protein>
<reference evidence="2" key="1">
    <citation type="journal article" date="2022" name="Mol. Ecol. Resour.">
        <title>The genomes of chicory, endive, great burdock and yacon provide insights into Asteraceae palaeo-polyploidization history and plant inulin production.</title>
        <authorList>
            <person name="Fan W."/>
            <person name="Wang S."/>
            <person name="Wang H."/>
            <person name="Wang A."/>
            <person name="Jiang F."/>
            <person name="Liu H."/>
            <person name="Zhao H."/>
            <person name="Xu D."/>
            <person name="Zhang Y."/>
        </authorList>
    </citation>
    <scope>NUCLEOTIDE SEQUENCE [LARGE SCALE GENOMIC DNA]</scope>
    <source>
        <strain evidence="2">cv. Yunnan</strain>
    </source>
</reference>
<proteinExistence type="predicted"/>
<name>A0ACB9IWA8_9ASTR</name>
<sequence length="364" mass="40756">MHRRNLFIAGKPTSLFTDFQMEVSGAPILVQSIAQKDVQSAVPPQYIQPPENRPTKLANENATDHKIPTIDLCKDKDLNLLREEIEKACIDWGAFHVINHGVPNPLLDEIRNAGSSFFEDLPMSERLLYACDSNSPASEGYGSRMLVASDDAVLDWRDYFDHHMFPLSRRNPSRWPHSPSNYREVVEEYSDQMKLLAQRILGLISTSLGLSSSFIDDAMGELYQNITISYYPACPQPELTLGLQSHSDMGFITLLIQDNVAGLQASKDGEWVTVDPVSHAILVILGDQTEIITNGIYKSCQHRAITNSNKPRLSVATFHDPAKTTTVTPAFKPHKYHPVLYGDYVSSWYTKGPNGKRNLDALLI</sequence>
<organism evidence="1 2">
    <name type="scientific">Smallanthus sonchifolius</name>
    <dbReference type="NCBI Taxonomy" id="185202"/>
    <lineage>
        <taxon>Eukaryota</taxon>
        <taxon>Viridiplantae</taxon>
        <taxon>Streptophyta</taxon>
        <taxon>Embryophyta</taxon>
        <taxon>Tracheophyta</taxon>
        <taxon>Spermatophyta</taxon>
        <taxon>Magnoliopsida</taxon>
        <taxon>eudicotyledons</taxon>
        <taxon>Gunneridae</taxon>
        <taxon>Pentapetalae</taxon>
        <taxon>asterids</taxon>
        <taxon>campanulids</taxon>
        <taxon>Asterales</taxon>
        <taxon>Asteraceae</taxon>
        <taxon>Asteroideae</taxon>
        <taxon>Heliantheae alliance</taxon>
        <taxon>Millerieae</taxon>
        <taxon>Smallanthus</taxon>
    </lineage>
</organism>